<feature type="domain" description="PAS" evidence="7">
    <location>
        <begin position="61"/>
        <end position="135"/>
    </location>
</feature>
<evidence type="ECO:0000313" key="11">
    <source>
        <dbReference type="Proteomes" id="UP000317122"/>
    </source>
</evidence>
<sequence>MTTLREHARNATVALHQALQLEAAAFDEERTAAIIEKVLRCASRSRESKSRQQLEEVEATARARLTRLLSSSPAVIYSFKASGDFAPLFVSDNIERVFGYVPADYLKDPAFWRDRVHPDDLVKVEEAISRFFQNGVHAVEYRFRRKDGSYCWVNDEQHLIRSATGKPLEIVGSWSDISDRKAAEEARAAAHARLVELLASSPAVIYSYKATGDFAPTFISDNIRDLFGYETQDYLKDPDFWRRRVHPDDLAEVEAQSLQLFKNGRHTVEYRFLKKDGAYCWVADEQRLIRDRAGQPAEVVGSWSDITQRKAAEAAAGAAHDRLERLLTHSPAVIYSFRATGDYAPTFISRNLKDLLGYEREEYLESPEFWLSRVHPDDSQRILGEYDRLFAEGHLSIEYRFRKKDGTYCWIADELHLLRSAAGDPLEVVGSWNDVTARKDIGEALVAAQDRIGRLLSSAPSVIYSYRATGDFAPTFVSQNIREWLGYEPQEYLENADFWRSCVHPDDLAEVEAQAVRLFKDDWHTVEYRFLKKDGSYRWVNDAQRLIRDEEGQPVEVVGSWSDITERKRAEEAAMVARERIEHLLSSSPAVIYSFKATGDYDPSFISQNVKDLLGYEREEYLNGHDFWQSRIHPDDAPRILKAYSSLFEKGRLGNEYKFRKKDGSYCWVSDELQVIRTAAGDPIEVVGAWSDITRRKQLSDALVAAQERLVHLLSCAPAVIYSFKAKGDFAPTFISENVRDWLGYEPQEYLENPNFWWRCVHPDDRGRVEAQSVELFETGRHTIEYRFLKKDGTYCWVIDEQHLIRNRDGEPVEVVGSWSDVTAPKEAEIAFRRSEQRLSDAIESISEGFSLYDAQDRLVICNGVYGELLYPGLGSPRPGTPYETLIRNAVKQGLVTEAKGCEEQWIAERLARHRNPGEIHVQRRADGSWIQVSERKTTEGGTVAIYANITEIKRAEEELREANRKAALANQLVSEQKRELEVLSTKLSKYLSPQVYSSIFSGKRSVEIASTRKKLTVFFSDIAEFTATTDRLESEELTALLNHYLTEMSRIALEHGATIDKYIGDAIVAFFGDPDTKGTKVDALACVKMAVAMQRQMRALQSEWRDAGLEKPFRLRIGISTGFCTVGNFGSEDRMDYTIIGSPVNLASRLQSHAGPGGVLLSHETYSLVKDAILAEEQPPVRAKGFADLVRNYKVVDQFDGSIDQTRILRQEEPGMRIFLDLQKLDKASAVRTLKSMLSRLGQ</sequence>
<reference evidence="10 11" key="1">
    <citation type="journal article" date="2015" name="Stand. Genomic Sci.">
        <title>Genomic Encyclopedia of Bacterial and Archaeal Type Strains, Phase III: the genomes of soil and plant-associated and newly described type strains.</title>
        <authorList>
            <person name="Whitman W.B."/>
            <person name="Woyke T."/>
            <person name="Klenk H.P."/>
            <person name="Zhou Y."/>
            <person name="Lilburn T.G."/>
            <person name="Beck B.J."/>
            <person name="De Vos P."/>
            <person name="Vandamme P."/>
            <person name="Eisen J.A."/>
            <person name="Garrity G."/>
            <person name="Hugenholtz P."/>
            <person name="Kyrpides N.C."/>
        </authorList>
    </citation>
    <scope>NUCLEOTIDE SEQUENCE [LARGE SCALE GENOMIC DNA]</scope>
    <source>
        <strain evidence="10 11">CGMCC 1.2546</strain>
    </source>
</reference>
<dbReference type="InterPro" id="IPR000014">
    <property type="entry name" value="PAS"/>
</dbReference>
<comment type="catalytic activity">
    <reaction evidence="1">
        <text>ATP + protein L-histidine = ADP + protein N-phospho-L-histidine.</text>
        <dbReference type="EC" id="2.7.13.3"/>
    </reaction>
</comment>
<dbReference type="PROSITE" id="PS50113">
    <property type="entry name" value="PAC"/>
    <property type="match status" value="6"/>
</dbReference>
<evidence type="ECO:0000313" key="10">
    <source>
        <dbReference type="EMBL" id="TWI34753.1"/>
    </source>
</evidence>
<dbReference type="SUPFAM" id="SSF55785">
    <property type="entry name" value="PYP-like sensor domain (PAS domain)"/>
    <property type="match status" value="7"/>
</dbReference>
<dbReference type="Gene3D" id="3.30.70.1230">
    <property type="entry name" value="Nucleotide cyclase"/>
    <property type="match status" value="1"/>
</dbReference>
<dbReference type="CDD" id="cd07302">
    <property type="entry name" value="CHD"/>
    <property type="match status" value="1"/>
</dbReference>
<feature type="domain" description="PAC" evidence="8">
    <location>
        <begin position="137"/>
        <end position="189"/>
    </location>
</feature>
<dbReference type="GO" id="GO:0009190">
    <property type="term" value="P:cyclic nucleotide biosynthetic process"/>
    <property type="evidence" value="ECO:0007669"/>
    <property type="project" value="InterPro"/>
</dbReference>
<evidence type="ECO:0000256" key="4">
    <source>
        <dbReference type="ARBA" id="ARBA00022679"/>
    </source>
</evidence>
<feature type="domain" description="PAS" evidence="7">
    <location>
        <begin position="706"/>
        <end position="780"/>
    </location>
</feature>
<feature type="domain" description="Guanylate cyclase" evidence="9">
    <location>
        <begin position="1017"/>
        <end position="1152"/>
    </location>
</feature>
<organism evidence="10 11">
    <name type="scientific">Mesorhizobium tianshanense</name>
    <dbReference type="NCBI Taxonomy" id="39844"/>
    <lineage>
        <taxon>Bacteria</taxon>
        <taxon>Pseudomonadati</taxon>
        <taxon>Pseudomonadota</taxon>
        <taxon>Alphaproteobacteria</taxon>
        <taxon>Hyphomicrobiales</taxon>
        <taxon>Phyllobacteriaceae</taxon>
        <taxon>Mesorhizobium</taxon>
    </lineage>
</organism>
<evidence type="ECO:0000256" key="3">
    <source>
        <dbReference type="ARBA" id="ARBA00022553"/>
    </source>
</evidence>
<evidence type="ECO:0000256" key="6">
    <source>
        <dbReference type="SAM" id="Coils"/>
    </source>
</evidence>
<proteinExistence type="predicted"/>
<keyword evidence="5" id="KW-0418">Kinase</keyword>
<dbReference type="SMART" id="SM00091">
    <property type="entry name" value="PAS"/>
    <property type="match status" value="6"/>
</dbReference>
<dbReference type="GO" id="GO:0035556">
    <property type="term" value="P:intracellular signal transduction"/>
    <property type="evidence" value="ECO:0007669"/>
    <property type="project" value="InterPro"/>
</dbReference>
<feature type="domain" description="PAS" evidence="7">
    <location>
        <begin position="319"/>
        <end position="393"/>
    </location>
</feature>
<dbReference type="PROSITE" id="PS50125">
    <property type="entry name" value="GUANYLATE_CYCLASE_2"/>
    <property type="match status" value="1"/>
</dbReference>
<dbReference type="GO" id="GO:0004673">
    <property type="term" value="F:protein histidine kinase activity"/>
    <property type="evidence" value="ECO:0007669"/>
    <property type="project" value="UniProtKB-EC"/>
</dbReference>
<evidence type="ECO:0000259" key="8">
    <source>
        <dbReference type="PROSITE" id="PS50113"/>
    </source>
</evidence>
<dbReference type="NCBIfam" id="TIGR00229">
    <property type="entry name" value="sensory_box"/>
    <property type="match status" value="6"/>
</dbReference>
<gene>
    <name evidence="10" type="ORF">IQ26_03411</name>
</gene>
<dbReference type="PANTHER" id="PTHR43304">
    <property type="entry name" value="PHYTOCHROME-LIKE PROTEIN CPH1"/>
    <property type="match status" value="1"/>
</dbReference>
<accession>A0A562NRK0</accession>
<dbReference type="SUPFAM" id="SSF55073">
    <property type="entry name" value="Nucleotide cyclase"/>
    <property type="match status" value="1"/>
</dbReference>
<keyword evidence="4" id="KW-0808">Transferase</keyword>
<dbReference type="OrthoDB" id="9789782at2"/>
<dbReference type="InterPro" id="IPR013655">
    <property type="entry name" value="PAS_fold_3"/>
</dbReference>
<evidence type="ECO:0000256" key="2">
    <source>
        <dbReference type="ARBA" id="ARBA00012438"/>
    </source>
</evidence>
<dbReference type="CDD" id="cd00130">
    <property type="entry name" value="PAS"/>
    <property type="match status" value="6"/>
</dbReference>
<dbReference type="EC" id="2.7.13.3" evidence="2"/>
<feature type="domain" description="PAS" evidence="7">
    <location>
        <begin position="577"/>
        <end position="651"/>
    </location>
</feature>
<dbReference type="Proteomes" id="UP000317122">
    <property type="component" value="Unassembled WGS sequence"/>
</dbReference>
<protein>
    <recommendedName>
        <fullName evidence="2">histidine kinase</fullName>
        <ecNumber evidence="2">2.7.13.3</ecNumber>
    </recommendedName>
</protein>
<dbReference type="AlphaFoldDB" id="A0A562NRK0"/>
<feature type="domain" description="PAS" evidence="7">
    <location>
        <begin position="190"/>
        <end position="264"/>
    </location>
</feature>
<dbReference type="InterPro" id="IPR001054">
    <property type="entry name" value="A/G_cyclase"/>
</dbReference>
<feature type="domain" description="PAS" evidence="7">
    <location>
        <begin position="448"/>
        <end position="522"/>
    </location>
</feature>
<dbReference type="Gene3D" id="3.30.450.20">
    <property type="entry name" value="PAS domain"/>
    <property type="match status" value="7"/>
</dbReference>
<dbReference type="PROSITE" id="PS50112">
    <property type="entry name" value="PAS"/>
    <property type="match status" value="6"/>
</dbReference>
<dbReference type="Pfam" id="PF00211">
    <property type="entry name" value="Guanylate_cyc"/>
    <property type="match status" value="1"/>
</dbReference>
<evidence type="ECO:0000259" key="9">
    <source>
        <dbReference type="PROSITE" id="PS50125"/>
    </source>
</evidence>
<dbReference type="Pfam" id="PF08447">
    <property type="entry name" value="PAS_3"/>
    <property type="match status" value="6"/>
</dbReference>
<dbReference type="InterPro" id="IPR001610">
    <property type="entry name" value="PAC"/>
</dbReference>
<dbReference type="RefSeq" id="WP_162457983.1">
    <property type="nucleotide sequence ID" value="NZ_BSPF01000111.1"/>
</dbReference>
<dbReference type="GO" id="GO:0004016">
    <property type="term" value="F:adenylate cyclase activity"/>
    <property type="evidence" value="ECO:0007669"/>
    <property type="project" value="UniProtKB-ARBA"/>
</dbReference>
<dbReference type="SMART" id="SM00086">
    <property type="entry name" value="PAC"/>
    <property type="match status" value="6"/>
</dbReference>
<dbReference type="InterPro" id="IPR029787">
    <property type="entry name" value="Nucleotide_cyclase"/>
</dbReference>
<dbReference type="InterPro" id="IPR000700">
    <property type="entry name" value="PAS-assoc_C"/>
</dbReference>
<feature type="coiled-coil region" evidence="6">
    <location>
        <begin position="946"/>
        <end position="980"/>
    </location>
</feature>
<feature type="domain" description="PAC" evidence="8">
    <location>
        <begin position="782"/>
        <end position="834"/>
    </location>
</feature>
<feature type="domain" description="PAC" evidence="8">
    <location>
        <begin position="653"/>
        <end position="705"/>
    </location>
</feature>
<keyword evidence="3" id="KW-0597">Phosphoprotein</keyword>
<feature type="domain" description="PAC" evidence="8">
    <location>
        <begin position="266"/>
        <end position="318"/>
    </location>
</feature>
<dbReference type="SMART" id="SM00044">
    <property type="entry name" value="CYCc"/>
    <property type="match status" value="1"/>
</dbReference>
<dbReference type="InterPro" id="IPR035965">
    <property type="entry name" value="PAS-like_dom_sf"/>
</dbReference>
<name>A0A562NRK0_9HYPH</name>
<keyword evidence="11" id="KW-1185">Reference proteome</keyword>
<comment type="caution">
    <text evidence="10">The sequence shown here is derived from an EMBL/GenBank/DDBJ whole genome shotgun (WGS) entry which is preliminary data.</text>
</comment>
<evidence type="ECO:0000259" key="7">
    <source>
        <dbReference type="PROSITE" id="PS50112"/>
    </source>
</evidence>
<dbReference type="InterPro" id="IPR052162">
    <property type="entry name" value="Sensor_kinase/Photoreceptor"/>
</dbReference>
<dbReference type="PANTHER" id="PTHR43304:SF1">
    <property type="entry name" value="PAC DOMAIN-CONTAINING PROTEIN"/>
    <property type="match status" value="1"/>
</dbReference>
<feature type="domain" description="PAC" evidence="8">
    <location>
        <begin position="395"/>
        <end position="447"/>
    </location>
</feature>
<dbReference type="EMBL" id="VLKT01000020">
    <property type="protein sequence ID" value="TWI34753.1"/>
    <property type="molecule type" value="Genomic_DNA"/>
</dbReference>
<keyword evidence="6" id="KW-0175">Coiled coil</keyword>
<evidence type="ECO:0000256" key="1">
    <source>
        <dbReference type="ARBA" id="ARBA00000085"/>
    </source>
</evidence>
<evidence type="ECO:0000256" key="5">
    <source>
        <dbReference type="ARBA" id="ARBA00022777"/>
    </source>
</evidence>
<dbReference type="Pfam" id="PF12860">
    <property type="entry name" value="PAS_7"/>
    <property type="match status" value="1"/>
</dbReference>
<feature type="domain" description="PAC" evidence="8">
    <location>
        <begin position="524"/>
        <end position="576"/>
    </location>
</feature>